<feature type="region of interest" description="Disordered" evidence="1">
    <location>
        <begin position="592"/>
        <end position="621"/>
    </location>
</feature>
<dbReference type="AlphaFoldDB" id="A0AAV5ACR5"/>
<accession>A0AAV5ACR5</accession>
<feature type="transmembrane region" description="Helical" evidence="2">
    <location>
        <begin position="938"/>
        <end position="956"/>
    </location>
</feature>
<feature type="compositionally biased region" description="Polar residues" evidence="1">
    <location>
        <begin position="386"/>
        <end position="396"/>
    </location>
</feature>
<evidence type="ECO:0000313" key="3">
    <source>
        <dbReference type="EMBL" id="GJJ09700.1"/>
    </source>
</evidence>
<keyword evidence="4" id="KW-1185">Reference proteome</keyword>
<feature type="region of interest" description="Disordered" evidence="1">
    <location>
        <begin position="382"/>
        <end position="430"/>
    </location>
</feature>
<proteinExistence type="predicted"/>
<comment type="caution">
    <text evidence="3">The sequence shown here is derived from an EMBL/GenBank/DDBJ whole genome shotgun (WGS) entry which is preliminary data.</text>
</comment>
<reference evidence="3" key="1">
    <citation type="submission" date="2021-10" db="EMBL/GenBank/DDBJ databases">
        <title>De novo Genome Assembly of Clathrus columnatus (Basidiomycota, Fungi) Using Illumina and Nanopore Sequence Data.</title>
        <authorList>
            <person name="Ogiso-Tanaka E."/>
            <person name="Itagaki H."/>
            <person name="Hosoya T."/>
            <person name="Hosaka K."/>
        </authorList>
    </citation>
    <scope>NUCLEOTIDE SEQUENCE</scope>
    <source>
        <strain evidence="3">MO-923</strain>
    </source>
</reference>
<keyword evidence="2" id="KW-0472">Membrane</keyword>
<feature type="region of interest" description="Disordered" evidence="1">
    <location>
        <begin position="149"/>
        <end position="226"/>
    </location>
</feature>
<protein>
    <submittedName>
        <fullName evidence="3">Uncharacterized protein</fullName>
    </submittedName>
</protein>
<evidence type="ECO:0000256" key="1">
    <source>
        <dbReference type="SAM" id="MobiDB-lite"/>
    </source>
</evidence>
<feature type="compositionally biased region" description="Basic and acidic residues" evidence="1">
    <location>
        <begin position="660"/>
        <end position="671"/>
    </location>
</feature>
<feature type="compositionally biased region" description="Basic and acidic residues" evidence="1">
    <location>
        <begin position="592"/>
        <end position="602"/>
    </location>
</feature>
<name>A0AAV5ACR5_9AGAM</name>
<feature type="compositionally biased region" description="Basic and acidic residues" evidence="1">
    <location>
        <begin position="488"/>
        <end position="497"/>
    </location>
</feature>
<evidence type="ECO:0000256" key="2">
    <source>
        <dbReference type="SAM" id="Phobius"/>
    </source>
</evidence>
<feature type="compositionally biased region" description="Low complexity" evidence="1">
    <location>
        <begin position="397"/>
        <end position="421"/>
    </location>
</feature>
<feature type="region of interest" description="Disordered" evidence="1">
    <location>
        <begin position="649"/>
        <end position="671"/>
    </location>
</feature>
<keyword evidence="2" id="KW-0812">Transmembrane</keyword>
<feature type="compositionally biased region" description="Polar residues" evidence="1">
    <location>
        <begin position="603"/>
        <end position="615"/>
    </location>
</feature>
<keyword evidence="2" id="KW-1133">Transmembrane helix</keyword>
<evidence type="ECO:0000313" key="4">
    <source>
        <dbReference type="Proteomes" id="UP001050691"/>
    </source>
</evidence>
<feature type="compositionally biased region" description="Polar residues" evidence="1">
    <location>
        <begin position="168"/>
        <end position="194"/>
    </location>
</feature>
<sequence>MDATGSSTFSEESSLSAILGQSAEVTAVPINTFRDEDKGQHSSFSHSPSPKLASILIHPSDSGASRPRSSEGRINLPKDTLSRGHRSTSTGLKKRLIGAQIDKGLEKEHSIKTDPFLNFGIGDDFALENEDPLMMVDVQKALDVKARRVSQQRHPPALPEDSLESKFSRSTFQTVSPKIATKSTPTNSGNTGFSGISPLQYDSSTYLPPTRRASSRSLQSNSSEELPSRFPIPVLISLPDGTSYLDWSGSNLSAIPHSKDRTFIGRRTFSLSKKKPKPREFLRGGSLDLRSSQGDLHADSVRVARRDTLLRAEKTKEELNRRYSFLHHCKPIGELEVNPLAVLRNRRDDAPTFPFWYTWRSNPPLRSSAWTLTADNTDEYLRSIGRPSTQPNSGANRSRSPAFRFPPLSSPRPSFSSSPSSHFRKETRPLDFTPSLTASLTEIVNSSRPTLSLNVDTLPTSSRVSLEASLKGNIETIGVMSTPSVQSEAEKREKSPTKTESGQSFGRRLRASLNTLAKDVVNPSMLASVKYTHVKGSLSTSDQRSGLKFRKHGDEAFSRSSISDEHDSIKDIDFLKRDMTKKATSLTVPVDMHKSKVRDRGQTSESETGVTSSQSLDRRGTFHLYKSQESISNIRSSLSAGERNNEGIGAQAWLSRRGKREGQFPDSKDRKEELQKLLNELEEEEEQIREVYKKREHLLIEANDHNRKIARLLKGVCNSVREYERIQVAFAAAGGVQYSPLPREVVDAINSDPATTLRHGKGWRAVEYSHEFFHKQQEVLISHISRLSAAQSLNIVHGLDASISTAKSLWESLRKSSEQIESRVAVVEPALNRAKEHVDSVQKEYNQVQILTETDYPENQVISDLETYILESQLPRGWLEFAAIWVPVHVLEVIGGFIRFFGVPISEKFIRPFLWYFFRDRYYWKVYSTEPPANERAWYTRLAYWIIIISMLAWYVTPRPEIPYNSDMELL</sequence>
<feature type="region of interest" description="Disordered" evidence="1">
    <location>
        <begin position="477"/>
        <end position="507"/>
    </location>
</feature>
<dbReference type="EMBL" id="BPWL01000004">
    <property type="protein sequence ID" value="GJJ09700.1"/>
    <property type="molecule type" value="Genomic_DNA"/>
</dbReference>
<gene>
    <name evidence="3" type="ORF">Clacol_003924</name>
</gene>
<organism evidence="3 4">
    <name type="scientific">Clathrus columnatus</name>
    <dbReference type="NCBI Taxonomy" id="1419009"/>
    <lineage>
        <taxon>Eukaryota</taxon>
        <taxon>Fungi</taxon>
        <taxon>Dikarya</taxon>
        <taxon>Basidiomycota</taxon>
        <taxon>Agaricomycotina</taxon>
        <taxon>Agaricomycetes</taxon>
        <taxon>Phallomycetidae</taxon>
        <taxon>Phallales</taxon>
        <taxon>Clathraceae</taxon>
        <taxon>Clathrus</taxon>
    </lineage>
</organism>
<feature type="region of interest" description="Disordered" evidence="1">
    <location>
        <begin position="29"/>
        <end position="95"/>
    </location>
</feature>
<feature type="compositionally biased region" description="Low complexity" evidence="1">
    <location>
        <begin position="211"/>
        <end position="223"/>
    </location>
</feature>
<dbReference type="Proteomes" id="UP001050691">
    <property type="component" value="Unassembled WGS sequence"/>
</dbReference>